<dbReference type="STRING" id="676599.ARC20_08375"/>
<evidence type="ECO:0000256" key="3">
    <source>
        <dbReference type="SAM" id="SignalP"/>
    </source>
</evidence>
<keyword evidence="1 3" id="KW-0732">Signal</keyword>
<organism evidence="5 6">
    <name type="scientific">Stenotrophomonas panacihumi</name>
    <dbReference type="NCBI Taxonomy" id="676599"/>
    <lineage>
        <taxon>Bacteria</taxon>
        <taxon>Pseudomonadati</taxon>
        <taxon>Pseudomonadota</taxon>
        <taxon>Gammaproteobacteria</taxon>
        <taxon>Lysobacterales</taxon>
        <taxon>Lysobacteraceae</taxon>
        <taxon>Stenotrophomonas</taxon>
    </lineage>
</organism>
<accession>A0A0R0AR39</accession>
<dbReference type="InterPro" id="IPR027385">
    <property type="entry name" value="Beta-barrel_OMP"/>
</dbReference>
<evidence type="ECO:0000256" key="1">
    <source>
        <dbReference type="ARBA" id="ARBA00022729"/>
    </source>
</evidence>
<dbReference type="EMBL" id="LLXU01000068">
    <property type="protein sequence ID" value="KRG44426.1"/>
    <property type="molecule type" value="Genomic_DNA"/>
</dbReference>
<dbReference type="Proteomes" id="UP000051802">
    <property type="component" value="Unassembled WGS sequence"/>
</dbReference>
<feature type="chain" id="PRO_5006391179" description="Outer membrane protein beta-barrel domain-containing protein" evidence="3">
    <location>
        <begin position="23"/>
        <end position="232"/>
    </location>
</feature>
<feature type="signal peptide" evidence="3">
    <location>
        <begin position="1"/>
        <end position="22"/>
    </location>
</feature>
<evidence type="ECO:0000256" key="2">
    <source>
        <dbReference type="SAM" id="MobiDB-lite"/>
    </source>
</evidence>
<proteinExistence type="predicted"/>
<sequence length="232" mass="25157">MPSGFIRCLPLLLGAVALHAHAQAVSPAWTSYREGTQAASPNAAPAPAQPATPITAPPPAYQPLHRQDRDLDGFFVGAQAGQGWVYEDVDQDAFAVSAGYRWQAGPYVLVGVELTSGVLNDAEDTWYRYAKVNYGGVGANARFNFGRSPWFAAARLGYFSADPDGEDDDGSFDGVYAGLGIGVDAGRHFSFSLMYTGFFYSSTYYYRSYNYSEYGTEVNRADLVTVGVEARF</sequence>
<feature type="compositionally biased region" description="Low complexity" evidence="2">
    <location>
        <begin position="36"/>
        <end position="46"/>
    </location>
</feature>
<protein>
    <recommendedName>
        <fullName evidence="4">Outer membrane protein beta-barrel domain-containing protein</fullName>
    </recommendedName>
</protein>
<feature type="region of interest" description="Disordered" evidence="2">
    <location>
        <begin position="36"/>
        <end position="63"/>
    </location>
</feature>
<dbReference type="OrthoDB" id="6025207at2"/>
<dbReference type="RefSeq" id="WP_057646145.1">
    <property type="nucleotide sequence ID" value="NZ_LLXU01000068.1"/>
</dbReference>
<evidence type="ECO:0000313" key="6">
    <source>
        <dbReference type="Proteomes" id="UP000051802"/>
    </source>
</evidence>
<dbReference type="AlphaFoldDB" id="A0A0R0AR39"/>
<dbReference type="SUPFAM" id="SSF56925">
    <property type="entry name" value="OMPA-like"/>
    <property type="match status" value="1"/>
</dbReference>
<evidence type="ECO:0000259" key="4">
    <source>
        <dbReference type="Pfam" id="PF13505"/>
    </source>
</evidence>
<keyword evidence="6" id="KW-1185">Reference proteome</keyword>
<feature type="compositionally biased region" description="Pro residues" evidence="2">
    <location>
        <begin position="47"/>
        <end position="61"/>
    </location>
</feature>
<evidence type="ECO:0000313" key="5">
    <source>
        <dbReference type="EMBL" id="KRG44426.1"/>
    </source>
</evidence>
<feature type="domain" description="Outer membrane protein beta-barrel" evidence="4">
    <location>
        <begin position="68"/>
        <end position="232"/>
    </location>
</feature>
<dbReference type="Pfam" id="PF13505">
    <property type="entry name" value="OMP_b-brl"/>
    <property type="match status" value="1"/>
</dbReference>
<name>A0A0R0AR39_9GAMM</name>
<comment type="caution">
    <text evidence="5">The sequence shown here is derived from an EMBL/GenBank/DDBJ whole genome shotgun (WGS) entry which is preliminary data.</text>
</comment>
<dbReference type="InterPro" id="IPR011250">
    <property type="entry name" value="OMP/PagP_B-barrel"/>
</dbReference>
<gene>
    <name evidence="5" type="ORF">ARC20_08375</name>
</gene>
<reference evidence="5 6" key="1">
    <citation type="submission" date="2015-10" db="EMBL/GenBank/DDBJ databases">
        <title>Genome sequencing and analysis of members of genus Stenotrophomonas.</title>
        <authorList>
            <person name="Patil P.P."/>
            <person name="Midha S."/>
            <person name="Patil P.B."/>
        </authorList>
    </citation>
    <scope>NUCLEOTIDE SEQUENCE [LARGE SCALE GENOMIC DNA]</scope>
    <source>
        <strain evidence="5 6">JCM 16536</strain>
    </source>
</reference>